<dbReference type="RefSeq" id="WP_232539555.1">
    <property type="nucleotide sequence ID" value="NZ_CP104377.1"/>
</dbReference>
<sequence length="49" mass="5400">MTEYVIVAGVLAAVFFAPMPGADKSLFQLLIDAFRAAWASYSYTISLPW</sequence>
<name>A0ABY5ZWK6_9BURK</name>
<keyword evidence="2" id="KW-1185">Reference proteome</keyword>
<organism evidence="1 2">
    <name type="scientific">Comamonas squillarum</name>
    <dbReference type="NCBI Taxonomy" id="2977320"/>
    <lineage>
        <taxon>Bacteria</taxon>
        <taxon>Pseudomonadati</taxon>
        <taxon>Pseudomonadota</taxon>
        <taxon>Betaproteobacteria</taxon>
        <taxon>Burkholderiales</taxon>
        <taxon>Comamonadaceae</taxon>
        <taxon>Comamonas</taxon>
    </lineage>
</organism>
<dbReference type="Proteomes" id="UP001058290">
    <property type="component" value="Chromosome"/>
</dbReference>
<dbReference type="EMBL" id="CP104377">
    <property type="protein sequence ID" value="UXC18370.1"/>
    <property type="molecule type" value="Genomic_DNA"/>
</dbReference>
<protein>
    <submittedName>
        <fullName evidence="1">Uncharacterized protein</fullName>
    </submittedName>
</protein>
<evidence type="ECO:0000313" key="2">
    <source>
        <dbReference type="Proteomes" id="UP001058290"/>
    </source>
</evidence>
<accession>A0ABY5ZWK6</accession>
<proteinExistence type="predicted"/>
<gene>
    <name evidence="1" type="ORF">N4T19_22260</name>
</gene>
<evidence type="ECO:0000313" key="1">
    <source>
        <dbReference type="EMBL" id="UXC18370.1"/>
    </source>
</evidence>
<reference evidence="1" key="1">
    <citation type="submission" date="2022-09" db="EMBL/GenBank/DDBJ databases">
        <title>Bacterial diversity in gut of crayfish and pufferfish.</title>
        <authorList>
            <person name="Huang Y."/>
        </authorList>
    </citation>
    <scope>NUCLEOTIDE SEQUENCE</scope>
    <source>
        <strain evidence="1">PR12</strain>
    </source>
</reference>